<evidence type="ECO:0000313" key="2">
    <source>
        <dbReference type="EMBL" id="EDW53639.1"/>
    </source>
</evidence>
<dbReference type="AlphaFoldDB" id="B4I032"/>
<keyword evidence="3" id="KW-1185">Reference proteome</keyword>
<evidence type="ECO:0000313" key="3">
    <source>
        <dbReference type="Proteomes" id="UP000001292"/>
    </source>
</evidence>
<evidence type="ECO:0000256" key="1">
    <source>
        <dbReference type="SAM" id="SignalP"/>
    </source>
</evidence>
<keyword evidence="1" id="KW-0732">Signal</keyword>
<protein>
    <submittedName>
        <fullName evidence="2">GM12945</fullName>
    </submittedName>
</protein>
<dbReference type="EMBL" id="CH480819">
    <property type="protein sequence ID" value="EDW53639.1"/>
    <property type="molecule type" value="Genomic_DNA"/>
</dbReference>
<dbReference type="HOGENOM" id="CLU_1653975_0_0_1"/>
<proteinExistence type="predicted"/>
<name>B4I032_DROSE</name>
<reference evidence="2 3" key="1">
    <citation type="journal article" date="2007" name="Nature">
        <title>Evolution of genes and genomes on the Drosophila phylogeny.</title>
        <authorList>
            <consortium name="Drosophila 12 Genomes Consortium"/>
            <person name="Clark A.G."/>
            <person name="Eisen M.B."/>
            <person name="Smith D.R."/>
            <person name="Bergman C.M."/>
            <person name="Oliver B."/>
            <person name="Markow T.A."/>
            <person name="Kaufman T.C."/>
            <person name="Kellis M."/>
            <person name="Gelbart W."/>
            <person name="Iyer V.N."/>
            <person name="Pollard D.A."/>
            <person name="Sackton T.B."/>
            <person name="Larracuente A.M."/>
            <person name="Singh N.D."/>
            <person name="Abad J.P."/>
            <person name="Abt D.N."/>
            <person name="Adryan B."/>
            <person name="Aguade M."/>
            <person name="Akashi H."/>
            <person name="Anderson W.W."/>
            <person name="Aquadro C.F."/>
            <person name="Ardell D.H."/>
            <person name="Arguello R."/>
            <person name="Artieri C.G."/>
            <person name="Barbash D.A."/>
            <person name="Barker D."/>
            <person name="Barsanti P."/>
            <person name="Batterham P."/>
            <person name="Batzoglou S."/>
            <person name="Begun D."/>
            <person name="Bhutkar A."/>
            <person name="Blanco E."/>
            <person name="Bosak S.A."/>
            <person name="Bradley R.K."/>
            <person name="Brand A.D."/>
            <person name="Brent M.R."/>
            <person name="Brooks A.N."/>
            <person name="Brown R.H."/>
            <person name="Butlin R.K."/>
            <person name="Caggese C."/>
            <person name="Calvi B.R."/>
            <person name="Bernardo de Carvalho A."/>
            <person name="Caspi A."/>
            <person name="Castrezana S."/>
            <person name="Celniker S.E."/>
            <person name="Chang J.L."/>
            <person name="Chapple C."/>
            <person name="Chatterji S."/>
            <person name="Chinwalla A."/>
            <person name="Civetta A."/>
            <person name="Clifton S.W."/>
            <person name="Comeron J.M."/>
            <person name="Costello J.C."/>
            <person name="Coyne J.A."/>
            <person name="Daub J."/>
            <person name="David R.G."/>
            <person name="Delcher A.L."/>
            <person name="Delehaunty K."/>
            <person name="Do C.B."/>
            <person name="Ebling H."/>
            <person name="Edwards K."/>
            <person name="Eickbush T."/>
            <person name="Evans J.D."/>
            <person name="Filipski A."/>
            <person name="Findeiss S."/>
            <person name="Freyhult E."/>
            <person name="Fulton L."/>
            <person name="Fulton R."/>
            <person name="Garcia A.C."/>
            <person name="Gardiner A."/>
            <person name="Garfield D.A."/>
            <person name="Garvin B.E."/>
            <person name="Gibson G."/>
            <person name="Gilbert D."/>
            <person name="Gnerre S."/>
            <person name="Godfrey J."/>
            <person name="Good R."/>
            <person name="Gotea V."/>
            <person name="Gravely B."/>
            <person name="Greenberg A.J."/>
            <person name="Griffiths-Jones S."/>
            <person name="Gross S."/>
            <person name="Guigo R."/>
            <person name="Gustafson E.A."/>
            <person name="Haerty W."/>
            <person name="Hahn M.W."/>
            <person name="Halligan D.L."/>
            <person name="Halpern A.L."/>
            <person name="Halter G.M."/>
            <person name="Han M.V."/>
            <person name="Heger A."/>
            <person name="Hillier L."/>
            <person name="Hinrichs A.S."/>
            <person name="Holmes I."/>
            <person name="Hoskins R.A."/>
            <person name="Hubisz M.J."/>
            <person name="Hultmark D."/>
            <person name="Huntley M.A."/>
            <person name="Jaffe D.B."/>
            <person name="Jagadeeshan S."/>
            <person name="Jeck W.R."/>
            <person name="Johnson J."/>
            <person name="Jones C.D."/>
            <person name="Jordan W.C."/>
            <person name="Karpen G.H."/>
            <person name="Kataoka E."/>
            <person name="Keightley P.D."/>
            <person name="Kheradpour P."/>
            <person name="Kirkness E.F."/>
            <person name="Koerich L.B."/>
            <person name="Kristiansen K."/>
            <person name="Kudrna D."/>
            <person name="Kulathinal R.J."/>
            <person name="Kumar S."/>
            <person name="Kwok R."/>
            <person name="Lander E."/>
            <person name="Langley C.H."/>
            <person name="Lapoint R."/>
            <person name="Lazzaro B.P."/>
            <person name="Lee S.J."/>
            <person name="Levesque L."/>
            <person name="Li R."/>
            <person name="Lin C.F."/>
            <person name="Lin M.F."/>
            <person name="Lindblad-Toh K."/>
            <person name="Llopart A."/>
            <person name="Long M."/>
            <person name="Low L."/>
            <person name="Lozovsky E."/>
            <person name="Lu J."/>
            <person name="Luo M."/>
            <person name="Machado C.A."/>
            <person name="Makalowski W."/>
            <person name="Marzo M."/>
            <person name="Matsuda M."/>
            <person name="Matzkin L."/>
            <person name="McAllister B."/>
            <person name="McBride C.S."/>
            <person name="McKernan B."/>
            <person name="McKernan K."/>
            <person name="Mendez-Lago M."/>
            <person name="Minx P."/>
            <person name="Mollenhauer M.U."/>
            <person name="Montooth K."/>
            <person name="Mount S.M."/>
            <person name="Mu X."/>
            <person name="Myers E."/>
            <person name="Negre B."/>
            <person name="Newfeld S."/>
            <person name="Nielsen R."/>
            <person name="Noor M.A."/>
            <person name="O'Grady P."/>
            <person name="Pachter L."/>
            <person name="Papaceit M."/>
            <person name="Parisi M.J."/>
            <person name="Parisi M."/>
            <person name="Parts L."/>
            <person name="Pedersen J.S."/>
            <person name="Pesole G."/>
            <person name="Phillippy A.M."/>
            <person name="Ponting C.P."/>
            <person name="Pop M."/>
            <person name="Porcelli D."/>
            <person name="Powell J.R."/>
            <person name="Prohaska S."/>
            <person name="Pruitt K."/>
            <person name="Puig M."/>
            <person name="Quesneville H."/>
            <person name="Ram K.R."/>
            <person name="Rand D."/>
            <person name="Rasmussen M.D."/>
            <person name="Reed L.K."/>
            <person name="Reenan R."/>
            <person name="Reily A."/>
            <person name="Remington K.A."/>
            <person name="Rieger T.T."/>
            <person name="Ritchie M.G."/>
            <person name="Robin C."/>
            <person name="Rogers Y.H."/>
            <person name="Rohde C."/>
            <person name="Rozas J."/>
            <person name="Rubenfield M.J."/>
            <person name="Ruiz A."/>
            <person name="Russo S."/>
            <person name="Salzberg S.L."/>
            <person name="Sanchez-Gracia A."/>
            <person name="Saranga D.J."/>
            <person name="Sato H."/>
            <person name="Schaeffer S.W."/>
            <person name="Schatz M.C."/>
            <person name="Schlenke T."/>
            <person name="Schwartz R."/>
            <person name="Segarra C."/>
            <person name="Singh R.S."/>
            <person name="Sirot L."/>
            <person name="Sirota M."/>
            <person name="Sisneros N.B."/>
            <person name="Smith C.D."/>
            <person name="Smith T.F."/>
            <person name="Spieth J."/>
            <person name="Stage D.E."/>
            <person name="Stark A."/>
            <person name="Stephan W."/>
            <person name="Strausberg R.L."/>
            <person name="Strempel S."/>
            <person name="Sturgill D."/>
            <person name="Sutton G."/>
            <person name="Sutton G.G."/>
            <person name="Tao W."/>
            <person name="Teichmann S."/>
            <person name="Tobari Y.N."/>
            <person name="Tomimura Y."/>
            <person name="Tsolas J.M."/>
            <person name="Valente V.L."/>
            <person name="Venter E."/>
            <person name="Venter J.C."/>
            <person name="Vicario S."/>
            <person name="Vieira F.G."/>
            <person name="Vilella A.J."/>
            <person name="Villasante A."/>
            <person name="Walenz B."/>
            <person name="Wang J."/>
            <person name="Wasserman M."/>
            <person name="Watts T."/>
            <person name="Wilson D."/>
            <person name="Wilson R.K."/>
            <person name="Wing R.A."/>
            <person name="Wolfner M.F."/>
            <person name="Wong A."/>
            <person name="Wong G.K."/>
            <person name="Wu C.I."/>
            <person name="Wu G."/>
            <person name="Yamamoto D."/>
            <person name="Yang H.P."/>
            <person name="Yang S.P."/>
            <person name="Yorke J.A."/>
            <person name="Yoshida K."/>
            <person name="Zdobnov E."/>
            <person name="Zhang P."/>
            <person name="Zhang Y."/>
            <person name="Zimin A.V."/>
            <person name="Baldwin J."/>
            <person name="Abdouelleil A."/>
            <person name="Abdulkadir J."/>
            <person name="Abebe A."/>
            <person name="Abera B."/>
            <person name="Abreu J."/>
            <person name="Acer S.C."/>
            <person name="Aftuck L."/>
            <person name="Alexander A."/>
            <person name="An P."/>
            <person name="Anderson E."/>
            <person name="Anderson S."/>
            <person name="Arachi H."/>
            <person name="Azer M."/>
            <person name="Bachantsang P."/>
            <person name="Barry A."/>
            <person name="Bayul T."/>
            <person name="Berlin A."/>
            <person name="Bessette D."/>
            <person name="Bloom T."/>
            <person name="Blye J."/>
            <person name="Boguslavskiy L."/>
            <person name="Bonnet C."/>
            <person name="Boukhgalter B."/>
            <person name="Bourzgui I."/>
            <person name="Brown A."/>
            <person name="Cahill P."/>
            <person name="Channer S."/>
            <person name="Cheshatsang Y."/>
            <person name="Chuda L."/>
            <person name="Citroen M."/>
            <person name="Collymore A."/>
            <person name="Cooke P."/>
            <person name="Costello M."/>
            <person name="D'Aco K."/>
            <person name="Daza R."/>
            <person name="De Haan G."/>
            <person name="DeGray S."/>
            <person name="DeMaso C."/>
            <person name="Dhargay N."/>
            <person name="Dooley K."/>
            <person name="Dooley E."/>
            <person name="Doricent M."/>
            <person name="Dorje P."/>
            <person name="Dorjee K."/>
            <person name="Dupes A."/>
            <person name="Elong R."/>
            <person name="Falk J."/>
            <person name="Farina A."/>
            <person name="Faro S."/>
            <person name="Ferguson D."/>
            <person name="Fisher S."/>
            <person name="Foley C.D."/>
            <person name="Franke A."/>
            <person name="Friedrich D."/>
            <person name="Gadbois L."/>
            <person name="Gearin G."/>
            <person name="Gearin C.R."/>
            <person name="Giannoukos G."/>
            <person name="Goode T."/>
            <person name="Graham J."/>
            <person name="Grandbois E."/>
            <person name="Grewal S."/>
            <person name="Gyaltsen K."/>
            <person name="Hafez N."/>
            <person name="Hagos B."/>
            <person name="Hall J."/>
            <person name="Henson C."/>
            <person name="Hollinger A."/>
            <person name="Honan T."/>
            <person name="Huard M.D."/>
            <person name="Hughes L."/>
            <person name="Hurhula B."/>
            <person name="Husby M.E."/>
            <person name="Kamat A."/>
            <person name="Kanga B."/>
            <person name="Kashin S."/>
            <person name="Khazanovich D."/>
            <person name="Kisner P."/>
            <person name="Lance K."/>
            <person name="Lara M."/>
            <person name="Lee W."/>
            <person name="Lennon N."/>
            <person name="Letendre F."/>
            <person name="LeVine R."/>
            <person name="Lipovsky A."/>
            <person name="Liu X."/>
            <person name="Liu J."/>
            <person name="Liu S."/>
            <person name="Lokyitsang T."/>
            <person name="Lokyitsang Y."/>
            <person name="Lubonja R."/>
            <person name="Lui A."/>
            <person name="MacDonald P."/>
            <person name="Magnisalis V."/>
            <person name="Maru K."/>
            <person name="Matthews C."/>
            <person name="McCusker W."/>
            <person name="McDonough S."/>
            <person name="Mehta T."/>
            <person name="Meldrim J."/>
            <person name="Meneus L."/>
            <person name="Mihai O."/>
            <person name="Mihalev A."/>
            <person name="Mihova T."/>
            <person name="Mittelman R."/>
            <person name="Mlenga V."/>
            <person name="Montmayeur A."/>
            <person name="Mulrain L."/>
            <person name="Navidi A."/>
            <person name="Naylor J."/>
            <person name="Negash T."/>
            <person name="Nguyen T."/>
            <person name="Nguyen N."/>
            <person name="Nicol R."/>
            <person name="Norbu C."/>
            <person name="Norbu N."/>
            <person name="Novod N."/>
            <person name="O'Neill B."/>
            <person name="Osman S."/>
            <person name="Markiewicz E."/>
            <person name="Oyono O.L."/>
            <person name="Patti C."/>
            <person name="Phunkhang P."/>
            <person name="Pierre F."/>
            <person name="Priest M."/>
            <person name="Raghuraman S."/>
            <person name="Rege F."/>
            <person name="Reyes R."/>
            <person name="Rise C."/>
            <person name="Rogov P."/>
            <person name="Ross K."/>
            <person name="Ryan E."/>
            <person name="Settipalli S."/>
            <person name="Shea T."/>
            <person name="Sherpa N."/>
            <person name="Shi L."/>
            <person name="Shih D."/>
            <person name="Sparrow T."/>
            <person name="Spaulding J."/>
            <person name="Stalker J."/>
            <person name="Stange-Thomann N."/>
            <person name="Stavropoulos S."/>
            <person name="Stone C."/>
            <person name="Strader C."/>
            <person name="Tesfaye S."/>
            <person name="Thomson T."/>
            <person name="Thoulutsang Y."/>
            <person name="Thoulutsang D."/>
            <person name="Topham K."/>
            <person name="Topping I."/>
            <person name="Tsamla T."/>
            <person name="Vassiliev H."/>
            <person name="Vo A."/>
            <person name="Wangchuk T."/>
            <person name="Wangdi T."/>
            <person name="Weiand M."/>
            <person name="Wilkinson J."/>
            <person name="Wilson A."/>
            <person name="Yadav S."/>
            <person name="Young G."/>
            <person name="Yu Q."/>
            <person name="Zembek L."/>
            <person name="Zhong D."/>
            <person name="Zimmer A."/>
            <person name="Zwirko Z."/>
            <person name="Jaffe D.B."/>
            <person name="Alvarez P."/>
            <person name="Brockman W."/>
            <person name="Butler J."/>
            <person name="Chin C."/>
            <person name="Gnerre S."/>
            <person name="Grabherr M."/>
            <person name="Kleber M."/>
            <person name="Mauceli E."/>
            <person name="MacCallum I."/>
        </authorList>
    </citation>
    <scope>NUCLEOTIDE SEQUENCE [LARGE SCALE GENOMIC DNA]</scope>
    <source>
        <strain evidence="3">Rob3c / Tucson 14021-0248.25</strain>
    </source>
</reference>
<gene>
    <name evidence="2" type="primary">Dsec\GM12945</name>
    <name evidence="2" type="ORF">Dsec_GM12945</name>
</gene>
<sequence>MIIIIVIVLGSDFGFGFGPAYVDQVQVPREEETGDPFTLSSPVKIYGNFIQFTGLHTRKKQIPPGSLTSYLVFQQQLPPTQGRSKLKKRGFYFKEHCNSAELGIGSHQLANGRVGVPTPKANIGAMVITTHPIPSPRPISSPDLYKQQCRCKSLWKLRWQ</sequence>
<dbReference type="Proteomes" id="UP000001292">
    <property type="component" value="Unassembled WGS sequence"/>
</dbReference>
<accession>B4I032</accession>
<feature type="signal peptide" evidence="1">
    <location>
        <begin position="1"/>
        <end position="16"/>
    </location>
</feature>
<feature type="chain" id="PRO_5002809554" evidence="1">
    <location>
        <begin position="17"/>
        <end position="160"/>
    </location>
</feature>
<organism evidence="3">
    <name type="scientific">Drosophila sechellia</name>
    <name type="common">Fruit fly</name>
    <dbReference type="NCBI Taxonomy" id="7238"/>
    <lineage>
        <taxon>Eukaryota</taxon>
        <taxon>Metazoa</taxon>
        <taxon>Ecdysozoa</taxon>
        <taxon>Arthropoda</taxon>
        <taxon>Hexapoda</taxon>
        <taxon>Insecta</taxon>
        <taxon>Pterygota</taxon>
        <taxon>Neoptera</taxon>
        <taxon>Endopterygota</taxon>
        <taxon>Diptera</taxon>
        <taxon>Brachycera</taxon>
        <taxon>Muscomorpha</taxon>
        <taxon>Ephydroidea</taxon>
        <taxon>Drosophilidae</taxon>
        <taxon>Drosophila</taxon>
        <taxon>Sophophora</taxon>
    </lineage>
</organism>